<dbReference type="Gene3D" id="3.40.50.150">
    <property type="entry name" value="Vaccinia Virus protein VP39"/>
    <property type="match status" value="1"/>
</dbReference>
<dbReference type="GO" id="GO:0032259">
    <property type="term" value="P:methylation"/>
    <property type="evidence" value="ECO:0007669"/>
    <property type="project" value="UniProtKB-KW"/>
</dbReference>
<dbReference type="EMBL" id="JAUKUA010000002">
    <property type="protein sequence ID" value="KAK0726057.1"/>
    <property type="molecule type" value="Genomic_DNA"/>
</dbReference>
<gene>
    <name evidence="3" type="ORF">B0H67DRAFT_642391</name>
</gene>
<sequence>MSDQPKVASVPTEKPAVPVVADTTAPVLEERPAAEASIEIAPGASPSGHLEAAPLDDDYDNDSALGDDAQSSTASISSSILDYRAIKGRTYHSARHPTDYFTPNDEQQQESVDLCHHYLTLLLGGKLYLAPLNEDAIENVLDIGTGTGIWAIDFADAHPHAQVVGTDLSPMQPTWIPPNMRFEVDDASLEWTWGEGTFDFVHIRYLFGAIADWGALFKQAFRAAKPGGWVQSGEVDVAWVSDDGTVEANETVQTWNRLYREGGQKIGCSFTLVADDVQRKGFEEAGFTDIHVETLKIPTGGWPLDRKLAEIGTIVQATLENDIEGYTLMLWHNVLNWPAEDYQMFLMSMRKVLRNRRIHGYIVQRYVYGRKPETA</sequence>
<keyword evidence="3" id="KW-0808">Transferase</keyword>
<dbReference type="GO" id="GO:0008168">
    <property type="term" value="F:methyltransferase activity"/>
    <property type="evidence" value="ECO:0007669"/>
    <property type="project" value="UniProtKB-KW"/>
</dbReference>
<evidence type="ECO:0000256" key="2">
    <source>
        <dbReference type="SAM" id="MobiDB-lite"/>
    </source>
</evidence>
<reference evidence="3" key="1">
    <citation type="submission" date="2023-06" db="EMBL/GenBank/DDBJ databases">
        <title>Genome-scale phylogeny and comparative genomics of the fungal order Sordariales.</title>
        <authorList>
            <consortium name="Lawrence Berkeley National Laboratory"/>
            <person name="Hensen N."/>
            <person name="Bonometti L."/>
            <person name="Westerberg I."/>
            <person name="Brannstrom I.O."/>
            <person name="Guillou S."/>
            <person name="Cros-Aarteil S."/>
            <person name="Calhoun S."/>
            <person name="Haridas S."/>
            <person name="Kuo A."/>
            <person name="Mondo S."/>
            <person name="Pangilinan J."/>
            <person name="Riley R."/>
            <person name="Labutti K."/>
            <person name="Andreopoulos B."/>
            <person name="Lipzen A."/>
            <person name="Chen C."/>
            <person name="Yanf M."/>
            <person name="Daum C."/>
            <person name="Ng V."/>
            <person name="Clum A."/>
            <person name="Steindorff A."/>
            <person name="Ohm R."/>
            <person name="Martin F."/>
            <person name="Silar P."/>
            <person name="Natvig D."/>
            <person name="Lalanne C."/>
            <person name="Gautier V."/>
            <person name="Ament-Velasquez S.L."/>
            <person name="Kruys A."/>
            <person name="Hutchinson M.I."/>
            <person name="Powell A.J."/>
            <person name="Barry K."/>
            <person name="Miller A.N."/>
            <person name="Grigoriev I.V."/>
            <person name="Debuchy R."/>
            <person name="Gladieux P."/>
            <person name="Thoren M.H."/>
            <person name="Johannesson H."/>
        </authorList>
    </citation>
    <scope>NUCLEOTIDE SEQUENCE</scope>
    <source>
        <strain evidence="3">SMH4607-1</strain>
    </source>
</reference>
<comment type="similarity">
    <text evidence="1">Belongs to the methyltransferase superfamily. LaeA methyltransferase family.</text>
</comment>
<name>A0AA40B1P7_9PEZI</name>
<evidence type="ECO:0000256" key="1">
    <source>
        <dbReference type="ARBA" id="ARBA00038158"/>
    </source>
</evidence>
<keyword evidence="3" id="KW-0489">Methyltransferase</keyword>
<dbReference type="SUPFAM" id="SSF53335">
    <property type="entry name" value="S-adenosyl-L-methionine-dependent methyltransferases"/>
    <property type="match status" value="1"/>
</dbReference>
<evidence type="ECO:0000313" key="3">
    <source>
        <dbReference type="EMBL" id="KAK0726057.1"/>
    </source>
</evidence>
<dbReference type="PANTHER" id="PTHR43591">
    <property type="entry name" value="METHYLTRANSFERASE"/>
    <property type="match status" value="1"/>
</dbReference>
<proteinExistence type="inferred from homology"/>
<dbReference type="InterPro" id="IPR029063">
    <property type="entry name" value="SAM-dependent_MTases_sf"/>
</dbReference>
<organism evidence="3 4">
    <name type="scientific">Lasiosphaeris hirsuta</name>
    <dbReference type="NCBI Taxonomy" id="260670"/>
    <lineage>
        <taxon>Eukaryota</taxon>
        <taxon>Fungi</taxon>
        <taxon>Dikarya</taxon>
        <taxon>Ascomycota</taxon>
        <taxon>Pezizomycotina</taxon>
        <taxon>Sordariomycetes</taxon>
        <taxon>Sordariomycetidae</taxon>
        <taxon>Sordariales</taxon>
        <taxon>Lasiosphaeriaceae</taxon>
        <taxon>Lasiosphaeris</taxon>
    </lineage>
</organism>
<dbReference type="AlphaFoldDB" id="A0AA40B1P7"/>
<feature type="compositionally biased region" description="Low complexity" evidence="2">
    <location>
        <begin position="15"/>
        <end position="27"/>
    </location>
</feature>
<accession>A0AA40B1P7</accession>
<keyword evidence="4" id="KW-1185">Reference proteome</keyword>
<dbReference type="Proteomes" id="UP001172102">
    <property type="component" value="Unassembled WGS sequence"/>
</dbReference>
<dbReference type="PANTHER" id="PTHR43591:SF10">
    <property type="entry name" value="ABC TRANSMEMBRANE TYPE-1 DOMAIN-CONTAINING PROTEIN-RELATED"/>
    <property type="match status" value="1"/>
</dbReference>
<comment type="caution">
    <text evidence="3">The sequence shown here is derived from an EMBL/GenBank/DDBJ whole genome shotgun (WGS) entry which is preliminary data.</text>
</comment>
<evidence type="ECO:0000313" key="4">
    <source>
        <dbReference type="Proteomes" id="UP001172102"/>
    </source>
</evidence>
<dbReference type="CDD" id="cd02440">
    <property type="entry name" value="AdoMet_MTases"/>
    <property type="match status" value="1"/>
</dbReference>
<feature type="region of interest" description="Disordered" evidence="2">
    <location>
        <begin position="1"/>
        <end position="71"/>
    </location>
</feature>
<protein>
    <submittedName>
        <fullName evidence="3">S-adenosyl-L-methionine-dependent methyltransferase</fullName>
    </submittedName>
</protein>
<dbReference type="Pfam" id="PF13489">
    <property type="entry name" value="Methyltransf_23"/>
    <property type="match status" value="1"/>
</dbReference>